<dbReference type="InterPro" id="IPR037034">
    <property type="entry name" value="RNA_pol_Rpb2_2_sf"/>
</dbReference>
<feature type="domain" description="RNA polymerase Rpb2" evidence="15">
    <location>
        <begin position="556"/>
        <end position="616"/>
    </location>
</feature>
<dbReference type="PANTHER" id="PTHR20856">
    <property type="entry name" value="DNA-DIRECTED RNA POLYMERASE I SUBUNIT 2"/>
    <property type="match status" value="1"/>
</dbReference>
<dbReference type="EMBL" id="GDID01002810">
    <property type="protein sequence ID" value="JAP93796.1"/>
    <property type="molecule type" value="Transcribed_RNA"/>
</dbReference>
<dbReference type="InterPro" id="IPR007646">
    <property type="entry name" value="RNA_pol_Rpb2_4"/>
</dbReference>
<dbReference type="GO" id="GO:0006351">
    <property type="term" value="P:DNA-templated transcription"/>
    <property type="evidence" value="ECO:0007669"/>
    <property type="project" value="InterPro"/>
</dbReference>
<gene>
    <name evidence="17" type="ORF">TPC1_13772</name>
</gene>
<keyword evidence="7 9" id="KW-0804">Transcription</keyword>
<comment type="function">
    <text evidence="9">DNA-dependent RNA polymerase catalyzes the transcription of DNA into RNA using the four ribonucleoside triphosphates as substrates.</text>
</comment>
<sequence length="1210" mass="137322">QDIWEVIHYMFSSQNLALPQTSSFDDFIDNSLKQIATEQQPITFEFSKKANSLNFKLYTIKFTSIEPSELKAKNRPNDYRLQNQTYALNFKVKMEIKCSEMAEGEPLPENIFNVEAPFCPLPILLNSKYCYMKQVNTSELKMHRIRQDECPFDEGGYFIINGSEKTLIATEVNRSNRMTVLPGDPDKKELVSAKLVSSVPERALYCKIDLKLVQMEVDGQFQPILMLKMPGFDTPVHCLQVMMALYEGEEFTDQQILSLISPENDPDIINIAKISYQYLKDNQMESTSQALNNLMSQFTIIIKQASTDQKSTDQLQRMYNHFSTRFMPHVGTSDAANMAKRVFLGYMCKSVIQCYLGKRGYDDRDHWGSKRLQLTGSLMHDLFRRCFNDFCGNFSKLLYKKQIDIIFEHDKFRKLLRETANLQITKQIVSSLATGNWRTGKADQAAGQKTGVSQNLVRLSYAAAISQIRRTTSGIEESSKAIGPRILHGTQFGYLCPAETPEGGKVGLVKNFSLQCKCTVRSQANDNRILDELRSFQMNGQACLIELQHQLKGIKIFMNGQWLGVVNEENIDYFIQHLKELRAADKISNETSISFNQEMKEVLIASDSGRVIRPLFKLKSIIDDETKILKDIKFNITPELIREAQNHKDKWGFLVNHPEQLIEYLDPYEEEQSLICTDLQQFNTNKNLCSLTQERNYQKIPVAYTHMELHPSLILSAISALIPFPDHNQAPRNLFQASMGKQAVGIYALNFDKRFDTQGINVLHYPQRPLVQTKTMKYVKFTDLPAGENLIVAIAIYTGFNQEDSLIMSHAAVDRGLMRCYYYQSHEAEVEIEYTALHQKDLIQKICRPVDNVQNVIDRKCSEYLEADGMRKIGSPVKQGNIIIGKKEPIKDSQERIGAMGNMYTDASILIKNDEIGYIDSAVIAATKKDLSLEESASLEYSAKVKVRANRPPQIGDKFSSRHGQKGTVGMLYRHEDLPYTFIGVTPDIIVNPHAIPSRMTIGQLLEGVGSKMGAVLGKSEIDGTPFEPPLEGLSHEDYLTSQLFKCGFQRNGYEAAFCGFTGQLLNYRVFIGPTFYQRLKHMVLDKVSARSTGTYTTMTHQPVEGRQKYGGMRIGEMERDTFIAHGAAAVLRDRLMFSSDGCDFVACVTCGMIVWHADQKLLSTERRPRCQVCGDLAEFSIITVPFVFKLLVQEVMAMGIGIKMNIKTE</sequence>
<evidence type="ECO:0000256" key="8">
    <source>
        <dbReference type="RuleBase" id="RU000434"/>
    </source>
</evidence>
<keyword evidence="6" id="KW-0862">Zinc</keyword>
<feature type="domain" description="RNA polymerase Rpb2" evidence="14">
    <location>
        <begin position="456"/>
        <end position="517"/>
    </location>
</feature>
<evidence type="ECO:0000256" key="9">
    <source>
        <dbReference type="RuleBase" id="RU363031"/>
    </source>
</evidence>
<dbReference type="GO" id="GO:0003677">
    <property type="term" value="F:DNA binding"/>
    <property type="evidence" value="ECO:0007669"/>
    <property type="project" value="InterPro"/>
</dbReference>
<dbReference type="InterPro" id="IPR007644">
    <property type="entry name" value="RNA_pol_bsu_protrusion"/>
</dbReference>
<dbReference type="Pfam" id="PF04567">
    <property type="entry name" value="RNA_pol_Rpb2_5"/>
    <property type="match status" value="1"/>
</dbReference>
<name>A0A146KE67_9EUKA</name>
<dbReference type="Pfam" id="PF00562">
    <property type="entry name" value="RNA_pol_Rpb2_6"/>
    <property type="match status" value="1"/>
</dbReference>
<dbReference type="Gene3D" id="2.40.270.10">
    <property type="entry name" value="DNA-directed RNA polymerase, subunit 2, domain 6"/>
    <property type="match status" value="1"/>
</dbReference>
<dbReference type="Pfam" id="PF04566">
    <property type="entry name" value="RNA_pol_Rpb2_4"/>
    <property type="match status" value="1"/>
</dbReference>
<organism evidence="17">
    <name type="scientific">Trepomonas sp. PC1</name>
    <dbReference type="NCBI Taxonomy" id="1076344"/>
    <lineage>
        <taxon>Eukaryota</taxon>
        <taxon>Metamonada</taxon>
        <taxon>Diplomonadida</taxon>
        <taxon>Hexamitidae</taxon>
        <taxon>Hexamitinae</taxon>
        <taxon>Trepomonas</taxon>
    </lineage>
</organism>
<keyword evidence="2 9" id="KW-0240">DNA-directed RNA polymerase</keyword>
<dbReference type="AlphaFoldDB" id="A0A146KE67"/>
<feature type="domain" description="DNA-directed RNA polymerase subunit 2 hybrid-binding" evidence="10">
    <location>
        <begin position="719"/>
        <end position="1109"/>
    </location>
</feature>
<comment type="catalytic activity">
    <reaction evidence="9">
        <text>RNA(n) + a ribonucleoside 5'-triphosphate = RNA(n+1) + diphosphate</text>
        <dbReference type="Rhea" id="RHEA:21248"/>
        <dbReference type="Rhea" id="RHEA-COMP:14527"/>
        <dbReference type="Rhea" id="RHEA-COMP:17342"/>
        <dbReference type="ChEBI" id="CHEBI:33019"/>
        <dbReference type="ChEBI" id="CHEBI:61557"/>
        <dbReference type="ChEBI" id="CHEBI:140395"/>
        <dbReference type="EC" id="2.7.7.6"/>
    </reaction>
</comment>
<evidence type="ECO:0000259" key="13">
    <source>
        <dbReference type="Pfam" id="PF04563"/>
    </source>
</evidence>
<evidence type="ECO:0000256" key="6">
    <source>
        <dbReference type="ARBA" id="ARBA00022833"/>
    </source>
</evidence>
<dbReference type="Gene3D" id="2.40.50.150">
    <property type="match status" value="1"/>
</dbReference>
<dbReference type="InterPro" id="IPR014724">
    <property type="entry name" value="RNA_pol_RPB2_OB-fold"/>
</dbReference>
<evidence type="ECO:0000259" key="16">
    <source>
        <dbReference type="Pfam" id="PF04567"/>
    </source>
</evidence>
<dbReference type="EC" id="2.7.7.6" evidence="9"/>
<evidence type="ECO:0000256" key="2">
    <source>
        <dbReference type="ARBA" id="ARBA00022478"/>
    </source>
</evidence>
<dbReference type="GO" id="GO:0046872">
    <property type="term" value="F:metal ion binding"/>
    <property type="evidence" value="ECO:0007669"/>
    <property type="project" value="UniProtKB-KW"/>
</dbReference>
<accession>A0A146KE67</accession>
<dbReference type="SUPFAM" id="SSF64484">
    <property type="entry name" value="beta and beta-prime subunits of DNA dependent RNA-polymerase"/>
    <property type="match status" value="1"/>
</dbReference>
<evidence type="ECO:0000256" key="7">
    <source>
        <dbReference type="ARBA" id="ARBA00023163"/>
    </source>
</evidence>
<dbReference type="Gene3D" id="3.90.1110.10">
    <property type="entry name" value="RNA polymerase Rpb2, domain 2"/>
    <property type="match status" value="1"/>
</dbReference>
<proteinExistence type="inferred from homology"/>
<dbReference type="GO" id="GO:0032549">
    <property type="term" value="F:ribonucleoside binding"/>
    <property type="evidence" value="ECO:0007669"/>
    <property type="project" value="InterPro"/>
</dbReference>
<evidence type="ECO:0000259" key="10">
    <source>
        <dbReference type="Pfam" id="PF00562"/>
    </source>
</evidence>
<feature type="domain" description="RNA polymerase Rpb2" evidence="16">
    <location>
        <begin position="655"/>
        <end position="711"/>
    </location>
</feature>
<evidence type="ECO:0000256" key="1">
    <source>
        <dbReference type="ARBA" id="ARBA00006835"/>
    </source>
</evidence>
<dbReference type="InterPro" id="IPR007645">
    <property type="entry name" value="RNA_pol_Rpb2_3"/>
</dbReference>
<feature type="non-terminal residue" evidence="17">
    <location>
        <position position="1"/>
    </location>
</feature>
<dbReference type="InterPro" id="IPR007120">
    <property type="entry name" value="DNA-dir_RNAP_su2_dom"/>
</dbReference>
<evidence type="ECO:0000259" key="15">
    <source>
        <dbReference type="Pfam" id="PF04566"/>
    </source>
</evidence>
<keyword evidence="5" id="KW-0479">Metal-binding</keyword>
<dbReference type="PROSITE" id="PS01166">
    <property type="entry name" value="RNA_POL_BETA"/>
    <property type="match status" value="1"/>
</dbReference>
<evidence type="ECO:0000259" key="11">
    <source>
        <dbReference type="Pfam" id="PF04560"/>
    </source>
</evidence>
<dbReference type="InterPro" id="IPR007642">
    <property type="entry name" value="RNA_pol_Rpb2_2"/>
</dbReference>
<dbReference type="GO" id="GO:0000428">
    <property type="term" value="C:DNA-directed RNA polymerase complex"/>
    <property type="evidence" value="ECO:0007669"/>
    <property type="project" value="UniProtKB-KW"/>
</dbReference>
<dbReference type="CDD" id="cd00653">
    <property type="entry name" value="RNA_pol_B_RPB2"/>
    <property type="match status" value="1"/>
</dbReference>
<dbReference type="InterPro" id="IPR037033">
    <property type="entry name" value="DNA-dir_RNAP_su2_hyb_sf"/>
</dbReference>
<evidence type="ECO:0000256" key="3">
    <source>
        <dbReference type="ARBA" id="ARBA00022679"/>
    </source>
</evidence>
<dbReference type="Pfam" id="PF04565">
    <property type="entry name" value="RNA_pol_Rpb2_3"/>
    <property type="match status" value="1"/>
</dbReference>
<evidence type="ECO:0000259" key="12">
    <source>
        <dbReference type="Pfam" id="PF04561"/>
    </source>
</evidence>
<evidence type="ECO:0000259" key="14">
    <source>
        <dbReference type="Pfam" id="PF04565"/>
    </source>
</evidence>
<dbReference type="InterPro" id="IPR007647">
    <property type="entry name" value="RNA_pol_Rpb2_5"/>
</dbReference>
<dbReference type="GO" id="GO:0003899">
    <property type="term" value="F:DNA-directed RNA polymerase activity"/>
    <property type="evidence" value="ECO:0007669"/>
    <property type="project" value="UniProtKB-EC"/>
</dbReference>
<evidence type="ECO:0000313" key="17">
    <source>
        <dbReference type="EMBL" id="JAP93796.1"/>
    </source>
</evidence>
<evidence type="ECO:0000256" key="4">
    <source>
        <dbReference type="ARBA" id="ARBA00022695"/>
    </source>
</evidence>
<dbReference type="Gene3D" id="3.90.1800.10">
    <property type="entry name" value="RNA polymerase alpha subunit dimerisation domain"/>
    <property type="match status" value="1"/>
</dbReference>
<feature type="domain" description="RNA polymerase beta subunit protrusion" evidence="13">
    <location>
        <begin position="16"/>
        <end position="400"/>
    </location>
</feature>
<dbReference type="Pfam" id="PF04560">
    <property type="entry name" value="RNA_pol_Rpb2_7"/>
    <property type="match status" value="1"/>
</dbReference>
<keyword evidence="3 9" id="KW-0808">Transferase</keyword>
<dbReference type="InterPro" id="IPR015712">
    <property type="entry name" value="DNA-dir_RNA_pol_su2"/>
</dbReference>
<dbReference type="Pfam" id="PF04563">
    <property type="entry name" value="RNA_pol_Rpb2_1"/>
    <property type="match status" value="1"/>
</dbReference>
<feature type="domain" description="RNA polymerase Rpb2" evidence="11">
    <location>
        <begin position="1111"/>
        <end position="1206"/>
    </location>
</feature>
<evidence type="ECO:0000256" key="5">
    <source>
        <dbReference type="ARBA" id="ARBA00022723"/>
    </source>
</evidence>
<feature type="domain" description="RNA polymerase Rpb2" evidence="12">
    <location>
        <begin position="252"/>
        <end position="372"/>
    </location>
</feature>
<comment type="similarity">
    <text evidence="1 8">Belongs to the RNA polymerase beta chain family.</text>
</comment>
<dbReference type="InterPro" id="IPR007641">
    <property type="entry name" value="RNA_pol_Rpb2_7"/>
</dbReference>
<reference evidence="17" key="1">
    <citation type="submission" date="2015-07" db="EMBL/GenBank/DDBJ databases">
        <title>Adaptation to a free-living lifestyle via gene acquisitions in the diplomonad Trepomonas sp. PC1.</title>
        <authorList>
            <person name="Xu F."/>
            <person name="Jerlstrom-Hultqvist J."/>
            <person name="Kolisko M."/>
            <person name="Simpson A.G.B."/>
            <person name="Roger A.J."/>
            <person name="Svard S.G."/>
            <person name="Andersson J.O."/>
        </authorList>
    </citation>
    <scope>NUCLEOTIDE SEQUENCE</scope>
    <source>
        <strain evidence="17">PC1</strain>
    </source>
</reference>
<dbReference type="Gene3D" id="3.90.1100.10">
    <property type="match status" value="2"/>
</dbReference>
<keyword evidence="4 9" id="KW-0548">Nucleotidyltransferase</keyword>
<protein>
    <recommendedName>
        <fullName evidence="9">DNA-directed RNA polymerase subunit beta</fullName>
        <ecNumber evidence="9">2.7.7.6</ecNumber>
    </recommendedName>
</protein>
<dbReference type="Pfam" id="PF04561">
    <property type="entry name" value="RNA_pol_Rpb2_2"/>
    <property type="match status" value="1"/>
</dbReference>
<dbReference type="InterPro" id="IPR007121">
    <property type="entry name" value="RNA_pol_bsu_CS"/>
</dbReference>